<proteinExistence type="predicted"/>
<dbReference type="EMBL" id="GBRH01167635">
    <property type="protein sequence ID" value="JAE30261.1"/>
    <property type="molecule type" value="Transcribed_RNA"/>
</dbReference>
<name>A0A0A9H5W8_ARUDO</name>
<organism evidence="1">
    <name type="scientific">Arundo donax</name>
    <name type="common">Giant reed</name>
    <name type="synonym">Donax arundinaceus</name>
    <dbReference type="NCBI Taxonomy" id="35708"/>
    <lineage>
        <taxon>Eukaryota</taxon>
        <taxon>Viridiplantae</taxon>
        <taxon>Streptophyta</taxon>
        <taxon>Embryophyta</taxon>
        <taxon>Tracheophyta</taxon>
        <taxon>Spermatophyta</taxon>
        <taxon>Magnoliopsida</taxon>
        <taxon>Liliopsida</taxon>
        <taxon>Poales</taxon>
        <taxon>Poaceae</taxon>
        <taxon>PACMAD clade</taxon>
        <taxon>Arundinoideae</taxon>
        <taxon>Arundineae</taxon>
        <taxon>Arundo</taxon>
    </lineage>
</organism>
<sequence>MAKEMASPNDPIMIMQVTGLGYDVELLNPKALHCVPMRVLMERRACKTMGSCRAWRTGGDCCCGIVA</sequence>
<reference evidence="1" key="1">
    <citation type="submission" date="2014-09" db="EMBL/GenBank/DDBJ databases">
        <authorList>
            <person name="Magalhaes I.L.F."/>
            <person name="Oliveira U."/>
            <person name="Santos F.R."/>
            <person name="Vidigal T.H.D.A."/>
            <person name="Brescovit A.D."/>
            <person name="Santos A.J."/>
        </authorList>
    </citation>
    <scope>NUCLEOTIDE SEQUENCE</scope>
    <source>
        <tissue evidence="1">Shoot tissue taken approximately 20 cm above the soil surface</tissue>
    </source>
</reference>
<protein>
    <submittedName>
        <fullName evidence="1">Uncharacterized protein</fullName>
    </submittedName>
</protein>
<accession>A0A0A9H5W8</accession>
<evidence type="ECO:0000313" key="1">
    <source>
        <dbReference type="EMBL" id="JAE30261.1"/>
    </source>
</evidence>
<reference evidence="1" key="2">
    <citation type="journal article" date="2015" name="Data Brief">
        <title>Shoot transcriptome of the giant reed, Arundo donax.</title>
        <authorList>
            <person name="Barrero R.A."/>
            <person name="Guerrero F.D."/>
            <person name="Moolhuijzen P."/>
            <person name="Goolsby J.A."/>
            <person name="Tidwell J."/>
            <person name="Bellgard S.E."/>
            <person name="Bellgard M.I."/>
        </authorList>
    </citation>
    <scope>NUCLEOTIDE SEQUENCE</scope>
    <source>
        <tissue evidence="1">Shoot tissue taken approximately 20 cm above the soil surface</tissue>
    </source>
</reference>
<dbReference type="AlphaFoldDB" id="A0A0A9H5W8"/>